<evidence type="ECO:0000313" key="4">
    <source>
        <dbReference type="Proteomes" id="UP000076503"/>
    </source>
</evidence>
<name>A0A167D8N8_9GAMM</name>
<keyword evidence="2" id="KW-0732">Signal</keyword>
<sequence length="267" mass="30722">MIRKFFLSAFSGTLCITVTFLASSTLAGESEDIQLVEKWLDLEKQNSALQSAWSERKERLEQQLSLLQREQKAIEELIARSNSNKNEVSEQREELISQQNEFEQFDAKLSKEMDTLVSYVHTIKARLPTPLQQQWQTTLPSIENKPNSQKLESLLKIFKQAYDFDERVVFHTGLIELADSNETVLAEQVYLGLSQGWYVSIDQELYGYGRSDAAQWQWWHNQQANQTLNLPLSNEQVLSVTNILKQPTDARFIQLPLAIINQQGGKL</sequence>
<dbReference type="Proteomes" id="UP000076503">
    <property type="component" value="Unassembled WGS sequence"/>
</dbReference>
<feature type="chain" id="PRO_5007885109" description="DUF3450 domain-containing protein" evidence="2">
    <location>
        <begin position="28"/>
        <end position="267"/>
    </location>
</feature>
<feature type="coiled-coil region" evidence="1">
    <location>
        <begin position="50"/>
        <end position="108"/>
    </location>
</feature>
<comment type="caution">
    <text evidence="3">The sequence shown here is derived from an EMBL/GenBank/DDBJ whole genome shotgun (WGS) entry which is preliminary data.</text>
</comment>
<proteinExistence type="predicted"/>
<dbReference type="AlphaFoldDB" id="A0A167D8N8"/>
<evidence type="ECO:0000256" key="2">
    <source>
        <dbReference type="SAM" id="SignalP"/>
    </source>
</evidence>
<evidence type="ECO:0000256" key="1">
    <source>
        <dbReference type="SAM" id="Coils"/>
    </source>
</evidence>
<reference evidence="3 4" key="1">
    <citation type="submission" date="2013-07" db="EMBL/GenBank/DDBJ databases">
        <title>Comparative Genomic and Metabolomic Analysis of Twelve Strains of Pseudoalteromonas luteoviolacea.</title>
        <authorList>
            <person name="Vynne N.G."/>
            <person name="Mansson M."/>
            <person name="Gram L."/>
        </authorList>
    </citation>
    <scope>NUCLEOTIDE SEQUENCE [LARGE SCALE GENOMIC DNA]</scope>
    <source>
        <strain evidence="3 4">H33</strain>
    </source>
</reference>
<dbReference type="OrthoDB" id="5703905at2"/>
<evidence type="ECO:0008006" key="5">
    <source>
        <dbReference type="Google" id="ProtNLM"/>
    </source>
</evidence>
<accession>A0A167D8N8</accession>
<feature type="signal peptide" evidence="2">
    <location>
        <begin position="1"/>
        <end position="27"/>
    </location>
</feature>
<organism evidence="3 4">
    <name type="scientific">Pseudoalteromonas luteoviolacea H33</name>
    <dbReference type="NCBI Taxonomy" id="1365251"/>
    <lineage>
        <taxon>Bacteria</taxon>
        <taxon>Pseudomonadati</taxon>
        <taxon>Pseudomonadota</taxon>
        <taxon>Gammaproteobacteria</taxon>
        <taxon>Alteromonadales</taxon>
        <taxon>Pseudoalteromonadaceae</taxon>
        <taxon>Pseudoalteromonas</taxon>
    </lineage>
</organism>
<dbReference type="Pfam" id="PF11932">
    <property type="entry name" value="DUF3450"/>
    <property type="match status" value="1"/>
</dbReference>
<dbReference type="RefSeq" id="WP_063363135.1">
    <property type="nucleotide sequence ID" value="NZ_AUXZ01000091.1"/>
</dbReference>
<dbReference type="EMBL" id="AUXZ01000091">
    <property type="protein sequence ID" value="KZN48545.1"/>
    <property type="molecule type" value="Genomic_DNA"/>
</dbReference>
<dbReference type="PATRIC" id="fig|1365251.3.peg.3864"/>
<keyword evidence="1" id="KW-0175">Coiled coil</keyword>
<gene>
    <name evidence="3" type="ORF">N476_21975</name>
</gene>
<protein>
    <recommendedName>
        <fullName evidence="5">DUF3450 domain-containing protein</fullName>
    </recommendedName>
</protein>
<evidence type="ECO:0000313" key="3">
    <source>
        <dbReference type="EMBL" id="KZN48545.1"/>
    </source>
</evidence>
<dbReference type="InterPro" id="IPR016866">
    <property type="entry name" value="UCP028069"/>
</dbReference>